<evidence type="ECO:0000256" key="1">
    <source>
        <dbReference type="SAM" id="MobiDB-lite"/>
    </source>
</evidence>
<organism evidence="2 3">
    <name type="scientific">Fischerella thermalis CCMEE 5330</name>
    <dbReference type="NCBI Taxonomy" id="2019670"/>
    <lineage>
        <taxon>Bacteria</taxon>
        <taxon>Bacillati</taxon>
        <taxon>Cyanobacteriota</taxon>
        <taxon>Cyanophyceae</taxon>
        <taxon>Nostocales</taxon>
        <taxon>Hapalosiphonaceae</taxon>
        <taxon>Fischerella</taxon>
    </lineage>
</organism>
<feature type="region of interest" description="Disordered" evidence="1">
    <location>
        <begin position="64"/>
        <end position="137"/>
    </location>
</feature>
<reference evidence="2 3" key="1">
    <citation type="submission" date="2017-07" db="EMBL/GenBank/DDBJ databases">
        <title>Genomes of Fischerella (Mastigocladus) sp. strains.</title>
        <authorList>
            <person name="Miller S.R."/>
        </authorList>
    </citation>
    <scope>NUCLEOTIDE SEQUENCE [LARGE SCALE GENOMIC DNA]</scope>
    <source>
        <strain evidence="2 3">CCMEE 5330</strain>
    </source>
</reference>
<proteinExistence type="predicted"/>
<protein>
    <submittedName>
        <fullName evidence="2">Uncharacterized protein</fullName>
    </submittedName>
</protein>
<evidence type="ECO:0000313" key="2">
    <source>
        <dbReference type="EMBL" id="PMB48318.1"/>
    </source>
</evidence>
<comment type="caution">
    <text evidence="2">The sequence shown here is derived from an EMBL/GenBank/DDBJ whole genome shotgun (WGS) entry which is preliminary data.</text>
</comment>
<sequence length="137" mass="16309">MLLLLQELIESLKELIQRGEETPPPQRRLVRPLRPSVHFQPRLIRHLFNPLQRGDRHTVQIIHADDQRHQDHKQNQRHNNARQQARRDKRQARHRVGAGERAFIPQHDEQQAQKHRQEHGPNKRQPHLPAHLTVVLA</sequence>
<feature type="compositionally biased region" description="Basic residues" evidence="1">
    <location>
        <begin position="113"/>
        <end position="126"/>
    </location>
</feature>
<feature type="compositionally biased region" description="Basic and acidic residues" evidence="1">
    <location>
        <begin position="64"/>
        <end position="74"/>
    </location>
</feature>
<accession>A0A2N6MNK2</accession>
<name>A0A2N6MNK2_9CYAN</name>
<feature type="compositionally biased region" description="Basic residues" evidence="1">
    <location>
        <begin position="87"/>
        <end position="96"/>
    </location>
</feature>
<dbReference type="EMBL" id="NMQI01000031">
    <property type="protein sequence ID" value="PMB48318.1"/>
    <property type="molecule type" value="Genomic_DNA"/>
</dbReference>
<dbReference type="Proteomes" id="UP000234966">
    <property type="component" value="Unassembled WGS sequence"/>
</dbReference>
<dbReference type="AlphaFoldDB" id="A0A2N6MNK2"/>
<evidence type="ECO:0000313" key="3">
    <source>
        <dbReference type="Proteomes" id="UP000234966"/>
    </source>
</evidence>
<gene>
    <name evidence="2" type="ORF">CEN41_01945</name>
</gene>